<proteinExistence type="predicted"/>
<dbReference type="EMBL" id="JAPHNI010000380">
    <property type="protein sequence ID" value="KAJ8111730.1"/>
    <property type="molecule type" value="Genomic_DNA"/>
</dbReference>
<reference evidence="1" key="1">
    <citation type="submission" date="2022-11" db="EMBL/GenBank/DDBJ databases">
        <title>Genome Sequence of Boeremia exigua.</title>
        <authorList>
            <person name="Buettner E."/>
        </authorList>
    </citation>
    <scope>NUCLEOTIDE SEQUENCE</scope>
    <source>
        <strain evidence="1">CU02</strain>
    </source>
</reference>
<comment type="caution">
    <text evidence="1">The sequence shown here is derived from an EMBL/GenBank/DDBJ whole genome shotgun (WGS) entry which is preliminary data.</text>
</comment>
<evidence type="ECO:0000313" key="1">
    <source>
        <dbReference type="EMBL" id="KAJ8111730.1"/>
    </source>
</evidence>
<sequence>MERIDLIIIGAGVHGLTMAATYHRMHPEARLAIIDSASSIGGTWGSDRIFPGLVTNNQLGTLEHPDFPMDKKFGVKPGKHIPAETMLAYLNAFVDWSGIRAFLRLDTPVLHVQKSNQEWIVHCTSDTCSQFRAKRLVLALGHSNKPHLPGVPKPLTFTSPVIHSKEFGDNYSKIVRPAAHTIIVGGGKSAWDAAYACASQPDSVATVVIRPSGKGPIWMTPSHVTPATMWLEKLVFTRFFSFFSPCPWAEKSGFEGWWRSFFHSTWLGRKITAGFWHILGEDAVQISGLDKHPETKKMRPWRGAFEVGCALSIHNYPSSIYNLVREGRIKIVFDEIVSLEGETSVRFRKQDVMNVDAVIYATGWEVGGSLEFKPASLATELGMPTRAPLESSESTLINKTEAYLHATYPFLRDRDTSRTTHYDSSMRYAQDQDTTQQPYRLHRFIAPLSFLTDRTVAFTGALYCLGTFPCAYLQSLWITAYFDNVLPKPFAPLETLREETYRFTQYCALRGAMSHGRVFPDLVFDSLPYFDQLLKDMGLSGKRKGCQWSFSEAVLSYGPEDYEGLLDAVKEKLYKGAPKKDE</sequence>
<gene>
    <name evidence="1" type="ORF">OPT61_g5748</name>
</gene>
<name>A0ACC2I987_9PLEO</name>
<protein>
    <submittedName>
        <fullName evidence="1">Uncharacterized protein</fullName>
    </submittedName>
</protein>
<dbReference type="Proteomes" id="UP001153331">
    <property type="component" value="Unassembled WGS sequence"/>
</dbReference>
<keyword evidence="2" id="KW-1185">Reference proteome</keyword>
<evidence type="ECO:0000313" key="2">
    <source>
        <dbReference type="Proteomes" id="UP001153331"/>
    </source>
</evidence>
<accession>A0ACC2I987</accession>
<organism evidence="1 2">
    <name type="scientific">Boeremia exigua</name>
    <dbReference type="NCBI Taxonomy" id="749465"/>
    <lineage>
        <taxon>Eukaryota</taxon>
        <taxon>Fungi</taxon>
        <taxon>Dikarya</taxon>
        <taxon>Ascomycota</taxon>
        <taxon>Pezizomycotina</taxon>
        <taxon>Dothideomycetes</taxon>
        <taxon>Pleosporomycetidae</taxon>
        <taxon>Pleosporales</taxon>
        <taxon>Pleosporineae</taxon>
        <taxon>Didymellaceae</taxon>
        <taxon>Boeremia</taxon>
    </lineage>
</organism>